<reference evidence="5 6" key="1">
    <citation type="submission" date="2019-10" db="EMBL/GenBank/DDBJ databases">
        <title>Nocardioides novel species isolated from the excrement of Marmot.</title>
        <authorList>
            <person name="Zhang G."/>
        </authorList>
    </citation>
    <scope>NUCLEOTIDE SEQUENCE [LARGE SCALE GENOMIC DNA]</scope>
    <source>
        <strain evidence="6">zg-579</strain>
    </source>
</reference>
<dbReference type="Gene3D" id="3.40.50.1820">
    <property type="entry name" value="alpha/beta hydrolase"/>
    <property type="match status" value="1"/>
</dbReference>
<evidence type="ECO:0000256" key="2">
    <source>
        <dbReference type="ARBA" id="ARBA00022963"/>
    </source>
</evidence>
<evidence type="ECO:0000256" key="4">
    <source>
        <dbReference type="SAM" id="MobiDB-lite"/>
    </source>
</evidence>
<keyword evidence="1" id="KW-0378">Hydrolase</keyword>
<dbReference type="GO" id="GO:0003847">
    <property type="term" value="F:1-alkyl-2-acetylglycerophosphocholine esterase activity"/>
    <property type="evidence" value="ECO:0007669"/>
    <property type="project" value="TreeGrafter"/>
</dbReference>
<feature type="compositionally biased region" description="Low complexity" evidence="4">
    <location>
        <begin position="63"/>
        <end position="83"/>
    </location>
</feature>
<dbReference type="EMBL" id="WLCI01000013">
    <property type="protein sequence ID" value="MTB96048.1"/>
    <property type="molecule type" value="Genomic_DNA"/>
</dbReference>
<evidence type="ECO:0000256" key="3">
    <source>
        <dbReference type="ARBA" id="ARBA00023098"/>
    </source>
</evidence>
<accession>A0A6I3JD52</accession>
<dbReference type="GO" id="GO:0016042">
    <property type="term" value="P:lipid catabolic process"/>
    <property type="evidence" value="ECO:0007669"/>
    <property type="project" value="UniProtKB-KW"/>
</dbReference>
<evidence type="ECO:0000313" key="6">
    <source>
        <dbReference type="Proteomes" id="UP000433406"/>
    </source>
</evidence>
<sequence length="420" mass="43360">MSHGADSPPPSRHRATRFTCAGRRSGPSVPRVTRLTRASRILATTASASALALGLLAAPAPAAPSVPAAPAADEAAPGPTAYAGDGPYGVGQRSMRLPSGALVEVWYPTRPADVAGQPEGTYDVVDWLPPVLEGFLPDGAAVTHPSGGVRRAPIARRGFPLVVFSHGFAGFRQQSSFLTSAIASWGYVVAAPDHRSRTMTTVLGGTPGTTTDVQDLRDTITLVGSKSRTRKNWLHKRVDMTRVAAVGHSAGGRAVENLAVADPRVDTWVGMAGAATGALDEGATAVPTQPGVLLVGGADQIVTRERMEAAYAAMSAPKRWVELGGAGHLAFSDLCEVGEGEAGLLSVADLLGVPIPANLIRLASDGCIDPELASVDAWPAIRHVVVAQLRAVLGPDQATPAAFDGLVEAWPGVVTDSRSE</sequence>
<evidence type="ECO:0008006" key="7">
    <source>
        <dbReference type="Google" id="ProtNLM"/>
    </source>
</evidence>
<evidence type="ECO:0000256" key="1">
    <source>
        <dbReference type="ARBA" id="ARBA00022801"/>
    </source>
</evidence>
<organism evidence="5 6">
    <name type="scientific">Nocardioides marmotae</name>
    <dbReference type="NCBI Taxonomy" id="2663857"/>
    <lineage>
        <taxon>Bacteria</taxon>
        <taxon>Bacillati</taxon>
        <taxon>Actinomycetota</taxon>
        <taxon>Actinomycetes</taxon>
        <taxon>Propionibacteriales</taxon>
        <taxon>Nocardioidaceae</taxon>
        <taxon>Nocardioides</taxon>
    </lineage>
</organism>
<feature type="region of interest" description="Disordered" evidence="4">
    <location>
        <begin position="1"/>
        <end position="30"/>
    </location>
</feature>
<feature type="region of interest" description="Disordered" evidence="4">
    <location>
        <begin position="63"/>
        <end position="84"/>
    </location>
</feature>
<gene>
    <name evidence="5" type="ORF">GGQ22_13245</name>
</gene>
<keyword evidence="3" id="KW-0443">Lipid metabolism</keyword>
<dbReference type="SUPFAM" id="SSF53474">
    <property type="entry name" value="alpha/beta-Hydrolases"/>
    <property type="match status" value="1"/>
</dbReference>
<dbReference type="Pfam" id="PF03403">
    <property type="entry name" value="PAF-AH_p_II"/>
    <property type="match status" value="1"/>
</dbReference>
<dbReference type="Proteomes" id="UP000433406">
    <property type="component" value="Unassembled WGS sequence"/>
</dbReference>
<dbReference type="PANTHER" id="PTHR10272">
    <property type="entry name" value="PLATELET-ACTIVATING FACTOR ACETYLHYDROLASE"/>
    <property type="match status" value="1"/>
</dbReference>
<dbReference type="InterPro" id="IPR029058">
    <property type="entry name" value="AB_hydrolase_fold"/>
</dbReference>
<keyword evidence="2" id="KW-0442">Lipid degradation</keyword>
<name>A0A6I3JD52_9ACTN</name>
<protein>
    <recommendedName>
        <fullName evidence="7">Alpha/beta hydrolase</fullName>
    </recommendedName>
</protein>
<comment type="caution">
    <text evidence="5">The sequence shown here is derived from an EMBL/GenBank/DDBJ whole genome shotgun (WGS) entry which is preliminary data.</text>
</comment>
<dbReference type="AlphaFoldDB" id="A0A6I3JD52"/>
<dbReference type="PANTHER" id="PTHR10272:SF0">
    <property type="entry name" value="PLATELET-ACTIVATING FACTOR ACETYLHYDROLASE"/>
    <property type="match status" value="1"/>
</dbReference>
<keyword evidence="6" id="KW-1185">Reference proteome</keyword>
<proteinExistence type="predicted"/>
<evidence type="ECO:0000313" key="5">
    <source>
        <dbReference type="EMBL" id="MTB96048.1"/>
    </source>
</evidence>